<reference evidence="3" key="1">
    <citation type="journal article" date="2014" name="Science">
        <title>Ancient hybridizations among the ancestral genomes of bread wheat.</title>
        <authorList>
            <consortium name="International Wheat Genome Sequencing Consortium,"/>
            <person name="Marcussen T."/>
            <person name="Sandve S.R."/>
            <person name="Heier L."/>
            <person name="Spannagl M."/>
            <person name="Pfeifer M."/>
            <person name="Jakobsen K.S."/>
            <person name="Wulff B.B."/>
            <person name="Steuernagel B."/>
            <person name="Mayer K.F."/>
            <person name="Olsen O.A."/>
        </authorList>
    </citation>
    <scope>NUCLEOTIDE SEQUENCE [LARGE SCALE GENOMIC DNA]</scope>
    <source>
        <strain evidence="3">cv. AL8/78</strain>
    </source>
</reference>
<dbReference type="EnsemblPlants" id="AET6Gv20831300.3">
    <property type="protein sequence ID" value="AET6Gv20831300.3"/>
    <property type="gene ID" value="AET6Gv20831300"/>
</dbReference>
<dbReference type="Gramene" id="AET6Gv20831300.3">
    <property type="protein sequence ID" value="AET6Gv20831300.3"/>
    <property type="gene ID" value="AET6Gv20831300"/>
</dbReference>
<reference evidence="2" key="4">
    <citation type="submission" date="2019-03" db="UniProtKB">
        <authorList>
            <consortium name="EnsemblPlants"/>
        </authorList>
    </citation>
    <scope>IDENTIFICATION</scope>
</reference>
<keyword evidence="3" id="KW-1185">Reference proteome</keyword>
<feature type="region of interest" description="Disordered" evidence="1">
    <location>
        <begin position="1"/>
        <end position="20"/>
    </location>
</feature>
<feature type="compositionally biased region" description="Basic residues" evidence="1">
    <location>
        <begin position="11"/>
        <end position="20"/>
    </location>
</feature>
<evidence type="ECO:0000256" key="1">
    <source>
        <dbReference type="SAM" id="MobiDB-lite"/>
    </source>
</evidence>
<protein>
    <submittedName>
        <fullName evidence="2">Uncharacterized protein</fullName>
    </submittedName>
</protein>
<dbReference type="AlphaFoldDB" id="A0A453PR64"/>
<organism evidence="2 3">
    <name type="scientific">Aegilops tauschii subsp. strangulata</name>
    <name type="common">Goatgrass</name>
    <dbReference type="NCBI Taxonomy" id="200361"/>
    <lineage>
        <taxon>Eukaryota</taxon>
        <taxon>Viridiplantae</taxon>
        <taxon>Streptophyta</taxon>
        <taxon>Embryophyta</taxon>
        <taxon>Tracheophyta</taxon>
        <taxon>Spermatophyta</taxon>
        <taxon>Magnoliopsida</taxon>
        <taxon>Liliopsida</taxon>
        <taxon>Poales</taxon>
        <taxon>Poaceae</taxon>
        <taxon>BOP clade</taxon>
        <taxon>Pooideae</taxon>
        <taxon>Triticodae</taxon>
        <taxon>Triticeae</taxon>
        <taxon>Triticinae</taxon>
        <taxon>Aegilops</taxon>
    </lineage>
</organism>
<sequence>LCLSTPTAGSHRPHKQHKGRISFTVKEEEEFRRMASLLLRSAAGRVLGRSIPLGVGSFRRSPGRFLSGGAQRIESKARFEIALEKYSENLQKAHEATLSLLEQEKR</sequence>
<proteinExistence type="predicted"/>
<dbReference type="Proteomes" id="UP000015105">
    <property type="component" value="Chromosome 6D"/>
</dbReference>
<evidence type="ECO:0000313" key="2">
    <source>
        <dbReference type="EnsemblPlants" id="AET6Gv20831300.3"/>
    </source>
</evidence>
<reference evidence="2" key="5">
    <citation type="journal article" date="2021" name="G3 (Bethesda)">
        <title>Aegilops tauschii genome assembly Aet v5.0 features greater sequence contiguity and improved annotation.</title>
        <authorList>
            <person name="Wang L."/>
            <person name="Zhu T."/>
            <person name="Rodriguez J.C."/>
            <person name="Deal K.R."/>
            <person name="Dubcovsky J."/>
            <person name="McGuire P.E."/>
            <person name="Lux T."/>
            <person name="Spannagl M."/>
            <person name="Mayer K.F.X."/>
            <person name="Baldrich P."/>
            <person name="Meyers B.C."/>
            <person name="Huo N."/>
            <person name="Gu Y.Q."/>
            <person name="Zhou H."/>
            <person name="Devos K.M."/>
            <person name="Bennetzen J.L."/>
            <person name="Unver T."/>
            <person name="Budak H."/>
            <person name="Gulick P.J."/>
            <person name="Galiba G."/>
            <person name="Kalapos B."/>
            <person name="Nelson D.R."/>
            <person name="Li P."/>
            <person name="You F.M."/>
            <person name="Luo M.C."/>
            <person name="Dvorak J."/>
        </authorList>
    </citation>
    <scope>NUCLEOTIDE SEQUENCE [LARGE SCALE GENOMIC DNA]</scope>
    <source>
        <strain evidence="2">cv. AL8/78</strain>
    </source>
</reference>
<reference evidence="2" key="3">
    <citation type="journal article" date="2017" name="Nature">
        <title>Genome sequence of the progenitor of the wheat D genome Aegilops tauschii.</title>
        <authorList>
            <person name="Luo M.C."/>
            <person name="Gu Y.Q."/>
            <person name="Puiu D."/>
            <person name="Wang H."/>
            <person name="Twardziok S.O."/>
            <person name="Deal K.R."/>
            <person name="Huo N."/>
            <person name="Zhu T."/>
            <person name="Wang L."/>
            <person name="Wang Y."/>
            <person name="McGuire P.E."/>
            <person name="Liu S."/>
            <person name="Long H."/>
            <person name="Ramasamy R.K."/>
            <person name="Rodriguez J.C."/>
            <person name="Van S.L."/>
            <person name="Yuan L."/>
            <person name="Wang Z."/>
            <person name="Xia Z."/>
            <person name="Xiao L."/>
            <person name="Anderson O.D."/>
            <person name="Ouyang S."/>
            <person name="Liang Y."/>
            <person name="Zimin A.V."/>
            <person name="Pertea G."/>
            <person name="Qi P."/>
            <person name="Bennetzen J.L."/>
            <person name="Dai X."/>
            <person name="Dawson M.W."/>
            <person name="Muller H.G."/>
            <person name="Kugler K."/>
            <person name="Rivarola-Duarte L."/>
            <person name="Spannagl M."/>
            <person name="Mayer K.F.X."/>
            <person name="Lu F.H."/>
            <person name="Bevan M.W."/>
            <person name="Leroy P."/>
            <person name="Li P."/>
            <person name="You F.M."/>
            <person name="Sun Q."/>
            <person name="Liu Z."/>
            <person name="Lyons E."/>
            <person name="Wicker T."/>
            <person name="Salzberg S.L."/>
            <person name="Devos K.M."/>
            <person name="Dvorak J."/>
        </authorList>
    </citation>
    <scope>NUCLEOTIDE SEQUENCE [LARGE SCALE GENOMIC DNA]</scope>
    <source>
        <strain evidence="2">cv. AL8/78</strain>
    </source>
</reference>
<evidence type="ECO:0000313" key="3">
    <source>
        <dbReference type="Proteomes" id="UP000015105"/>
    </source>
</evidence>
<reference evidence="3" key="2">
    <citation type="journal article" date="2017" name="Nat. Plants">
        <title>The Aegilops tauschii genome reveals multiple impacts of transposons.</title>
        <authorList>
            <person name="Zhao G."/>
            <person name="Zou C."/>
            <person name="Li K."/>
            <person name="Wang K."/>
            <person name="Li T."/>
            <person name="Gao L."/>
            <person name="Zhang X."/>
            <person name="Wang H."/>
            <person name="Yang Z."/>
            <person name="Liu X."/>
            <person name="Jiang W."/>
            <person name="Mao L."/>
            <person name="Kong X."/>
            <person name="Jiao Y."/>
            <person name="Jia J."/>
        </authorList>
    </citation>
    <scope>NUCLEOTIDE SEQUENCE [LARGE SCALE GENOMIC DNA]</scope>
    <source>
        <strain evidence="3">cv. AL8/78</strain>
    </source>
</reference>
<accession>A0A453PR64</accession>
<name>A0A453PR64_AEGTS</name>